<organism evidence="2 3">
    <name type="scientific">Ottowia thiooxydans</name>
    <dbReference type="NCBI Taxonomy" id="219182"/>
    <lineage>
        <taxon>Bacteria</taxon>
        <taxon>Pseudomonadati</taxon>
        <taxon>Pseudomonadota</taxon>
        <taxon>Betaproteobacteria</taxon>
        <taxon>Burkholderiales</taxon>
        <taxon>Comamonadaceae</taxon>
        <taxon>Ottowia</taxon>
    </lineage>
</organism>
<keyword evidence="2" id="KW-0808">Transferase</keyword>
<dbReference type="Gene3D" id="3.40.50.150">
    <property type="entry name" value="Vaccinia Virus protein VP39"/>
    <property type="match status" value="1"/>
</dbReference>
<accession>A0ABV2QGK4</accession>
<dbReference type="Pfam" id="PF08241">
    <property type="entry name" value="Methyltransf_11"/>
    <property type="match status" value="1"/>
</dbReference>
<protein>
    <submittedName>
        <fullName evidence="2">SAM-dependent methyltransferase</fullName>
    </submittedName>
</protein>
<dbReference type="GO" id="GO:0032259">
    <property type="term" value="P:methylation"/>
    <property type="evidence" value="ECO:0007669"/>
    <property type="project" value="UniProtKB-KW"/>
</dbReference>
<comment type="caution">
    <text evidence="2">The sequence shown here is derived from an EMBL/GenBank/DDBJ whole genome shotgun (WGS) entry which is preliminary data.</text>
</comment>
<feature type="domain" description="Methyltransferase type 11" evidence="1">
    <location>
        <begin position="97"/>
        <end position="145"/>
    </location>
</feature>
<dbReference type="InterPro" id="IPR013216">
    <property type="entry name" value="Methyltransf_11"/>
</dbReference>
<dbReference type="GO" id="GO:0008168">
    <property type="term" value="F:methyltransferase activity"/>
    <property type="evidence" value="ECO:0007669"/>
    <property type="project" value="UniProtKB-KW"/>
</dbReference>
<evidence type="ECO:0000313" key="2">
    <source>
        <dbReference type="EMBL" id="MET4580154.1"/>
    </source>
</evidence>
<dbReference type="EMBL" id="JBEPSH010000014">
    <property type="protein sequence ID" value="MET4580154.1"/>
    <property type="molecule type" value="Genomic_DNA"/>
</dbReference>
<evidence type="ECO:0000313" key="3">
    <source>
        <dbReference type="Proteomes" id="UP001549320"/>
    </source>
</evidence>
<dbReference type="SUPFAM" id="SSF53335">
    <property type="entry name" value="S-adenosyl-L-methionine-dependent methyltransferases"/>
    <property type="match status" value="1"/>
</dbReference>
<sequence>MNGLHDWFQTPPGQYLLAWEQARFDEALTDVFGYHALQLGLIDIDALHANRMPHRWLAVESSAIGGATQAFPAIGSGPVPRTPPVPSEPSAYPRWAMVADATALPFAENSLDLVVLPHTLELSRDPHAALREVQRVLVHEGKVAITGLNPASLWGFRQHRERFYGRFGHERLYLPDAGQFIGHWRLRDWLRLLEFDLESISFGCYLPAVRGAGTLARFRWMEKLGQRWWPIFGAGYFIMAVKRTQGAKLVGQHWKKTPAVVGAPVSIANRSPAPTLTEKRP</sequence>
<dbReference type="InterPro" id="IPR029063">
    <property type="entry name" value="SAM-dependent_MTases_sf"/>
</dbReference>
<keyword evidence="2" id="KW-0489">Methyltransferase</keyword>
<evidence type="ECO:0000259" key="1">
    <source>
        <dbReference type="Pfam" id="PF08241"/>
    </source>
</evidence>
<reference evidence="2 3" key="1">
    <citation type="submission" date="2024-06" db="EMBL/GenBank/DDBJ databases">
        <title>Sorghum-associated microbial communities from plants grown in Nebraska, USA.</title>
        <authorList>
            <person name="Schachtman D."/>
        </authorList>
    </citation>
    <scope>NUCLEOTIDE SEQUENCE [LARGE SCALE GENOMIC DNA]</scope>
    <source>
        <strain evidence="2 3">2709</strain>
    </source>
</reference>
<dbReference type="Proteomes" id="UP001549320">
    <property type="component" value="Unassembled WGS sequence"/>
</dbReference>
<keyword evidence="3" id="KW-1185">Reference proteome</keyword>
<name>A0ABV2QGK4_9BURK</name>
<proteinExistence type="predicted"/>
<gene>
    <name evidence="2" type="ORF">ABIE13_005293</name>
</gene>